<feature type="compositionally biased region" description="Polar residues" evidence="1">
    <location>
        <begin position="410"/>
        <end position="425"/>
    </location>
</feature>
<evidence type="ECO:0000313" key="3">
    <source>
        <dbReference type="EMBL" id="BAL79448.1"/>
    </source>
</evidence>
<dbReference type="InterPro" id="IPR001309">
    <property type="entry name" value="Pept_C14_p20"/>
</dbReference>
<name>A0AAI8QF63_9BRAD</name>
<dbReference type="Gene3D" id="3.40.50.1460">
    <property type="match status" value="1"/>
</dbReference>
<dbReference type="PANTHER" id="PTHR22576:SF37">
    <property type="entry name" value="MUCOSA-ASSOCIATED LYMPHOID TISSUE LYMPHOMA TRANSLOCATION PROTEIN 1"/>
    <property type="match status" value="1"/>
</dbReference>
<dbReference type="Proteomes" id="UP000007886">
    <property type="component" value="Chromosome"/>
</dbReference>
<reference evidence="3 4" key="1">
    <citation type="journal article" date="2012" name="Microbes Environ.">
        <title>Complete genome sequence of Bradyrhizobium sp. S23321: insights into symbiosis evolution in soil oligotrophs.</title>
        <authorList>
            <person name="Okubo T."/>
            <person name="Tsukui T."/>
            <person name="Maita H."/>
            <person name="Okamoto S."/>
            <person name="Oshima K."/>
            <person name="Fujisawa T."/>
            <person name="Saito A."/>
            <person name="Futamata H."/>
            <person name="Hattori R."/>
            <person name="Shimomura Y."/>
            <person name="Haruta S."/>
            <person name="Morimoto S."/>
            <person name="Wang Y."/>
            <person name="Sakai Y."/>
            <person name="Hattori M."/>
            <person name="Aizawa S."/>
            <person name="Nagashima K.V.P."/>
            <person name="Masuda S."/>
            <person name="Hattori T."/>
            <person name="Yamashita A."/>
            <person name="Bao Z."/>
            <person name="Hayatsu M."/>
            <person name="Kajiya-Kanegae H."/>
            <person name="Yoshinaga I."/>
            <person name="Sakamoto K."/>
            <person name="Toyota K."/>
            <person name="Nakao M."/>
            <person name="Kohara M."/>
            <person name="Anda M."/>
            <person name="Niwa R."/>
            <person name="Jung-Hwan P."/>
            <person name="Sameshima-Saito R."/>
            <person name="Tokuda S."/>
            <person name="Yamamoto S."/>
            <person name="Yamamoto S."/>
            <person name="Yokoyama T."/>
            <person name="Akutsu T."/>
            <person name="Nakamura Y."/>
            <person name="Nakahira-Yanaka Y."/>
            <person name="Takada Hoshino Y."/>
            <person name="Hirakawa H."/>
            <person name="Mitsui H."/>
            <person name="Terasawa K."/>
            <person name="Itakura M."/>
            <person name="Sato S."/>
            <person name="Ikeda-Ohtsubo W."/>
            <person name="Sakakura N."/>
            <person name="Kaminuma E."/>
            <person name="Minamisawa K."/>
        </authorList>
    </citation>
    <scope>NUCLEOTIDE SEQUENCE [LARGE SCALE GENOMIC DNA]</scope>
    <source>
        <strain evidence="3 4">S23321</strain>
    </source>
</reference>
<dbReference type="InterPro" id="IPR011600">
    <property type="entry name" value="Pept_C14_caspase"/>
</dbReference>
<dbReference type="EMBL" id="AP012279">
    <property type="protein sequence ID" value="BAL79448.1"/>
    <property type="molecule type" value="Genomic_DNA"/>
</dbReference>
<evidence type="ECO:0000313" key="4">
    <source>
        <dbReference type="Proteomes" id="UP000007886"/>
    </source>
</evidence>
<sequence>MAASERIALVVGNASYRGQQRVEIAANDAGLIAGELRVAGFEVTDTRDLNSENLKKTFFDFVEKVSKAGPDAVALVYFSGYALQFQGENFLLPVDADVDIDVAETSILPRFALRVSDLTHSLSALRPQAALVILDAARGSTFLLSGQPPASGLAWIETAPNVLVASNAAPGMISPAFRSSDGNGLYAKAIAEMIEDRNSTLADGLVRVRIRVNEMTHGEQVPWHGSGILSQLSLYEHGMSKEPESREMDRLRLRPMSGLSGQDAYFAALLRDTLDSYADFLADHWRNPLAKRVRALLATRREVLLWQRVCRAGALENFWSYLERYPGGPHADEARRTLQSRNASPVPPAGFRQPEYDIPSPLPGEADYLVGPTAGFDPPPPVPAGLLGATAETALLPKTRTSEAEDRTFRSNSSMDQRTVSLEKNASSSPRARSSDSEGSVSGGRSDTQAGLPYWVYPDLAPVTRKDDLAKAFASRFPEWVTFGLWPTAALGLHSNDPAFTGALVPPASLDRDMPADQTAVTSLPALRPSLTEPQATPRVRIPLPVARPTAGASLQAMPRQPLSSRRSQPTSSTGARERLAPSR</sequence>
<evidence type="ECO:0000256" key="1">
    <source>
        <dbReference type="SAM" id="MobiDB-lite"/>
    </source>
</evidence>
<organism evidence="3 4">
    <name type="scientific">Bradyrhizobium cosmicum</name>
    <dbReference type="NCBI Taxonomy" id="1404864"/>
    <lineage>
        <taxon>Bacteria</taxon>
        <taxon>Pseudomonadati</taxon>
        <taxon>Pseudomonadota</taxon>
        <taxon>Alphaproteobacteria</taxon>
        <taxon>Hyphomicrobiales</taxon>
        <taxon>Nitrobacteraceae</taxon>
        <taxon>Bradyrhizobium</taxon>
    </lineage>
</organism>
<feature type="domain" description="Caspase family p20" evidence="2">
    <location>
        <begin position="4"/>
        <end position="141"/>
    </location>
</feature>
<dbReference type="InterPro" id="IPR052039">
    <property type="entry name" value="Caspase-related_regulators"/>
</dbReference>
<dbReference type="GO" id="GO:0004197">
    <property type="term" value="F:cysteine-type endopeptidase activity"/>
    <property type="evidence" value="ECO:0007669"/>
    <property type="project" value="InterPro"/>
</dbReference>
<accession>A0AAI8QF63</accession>
<evidence type="ECO:0000259" key="2">
    <source>
        <dbReference type="PROSITE" id="PS50208"/>
    </source>
</evidence>
<feature type="region of interest" description="Disordered" evidence="1">
    <location>
        <begin position="530"/>
        <end position="584"/>
    </location>
</feature>
<dbReference type="PANTHER" id="PTHR22576">
    <property type="entry name" value="MUCOSA ASSOCIATED LYMPHOID TISSUE LYMPHOMA TRANSLOCATION PROTEIN 1/PARACASPASE"/>
    <property type="match status" value="1"/>
</dbReference>
<dbReference type="InterPro" id="IPR029030">
    <property type="entry name" value="Caspase-like_dom_sf"/>
</dbReference>
<feature type="compositionally biased region" description="Polar residues" evidence="1">
    <location>
        <begin position="562"/>
        <end position="575"/>
    </location>
</feature>
<gene>
    <name evidence="3" type="ORF">S23_62600</name>
</gene>
<dbReference type="GO" id="GO:0006508">
    <property type="term" value="P:proteolysis"/>
    <property type="evidence" value="ECO:0007669"/>
    <property type="project" value="InterPro"/>
</dbReference>
<proteinExistence type="predicted"/>
<feature type="compositionally biased region" description="Low complexity" evidence="1">
    <location>
        <begin position="426"/>
        <end position="440"/>
    </location>
</feature>
<feature type="compositionally biased region" description="Basic and acidic residues" evidence="1">
    <location>
        <begin position="400"/>
        <end position="409"/>
    </location>
</feature>
<feature type="compositionally biased region" description="Low complexity" evidence="1">
    <location>
        <begin position="384"/>
        <end position="396"/>
    </location>
</feature>
<dbReference type="AlphaFoldDB" id="A0AAI8QF63"/>
<protein>
    <recommendedName>
        <fullName evidence="2">Caspase family p20 domain-containing protein</fullName>
    </recommendedName>
</protein>
<dbReference type="PROSITE" id="PS50208">
    <property type="entry name" value="CASPASE_P20"/>
    <property type="match status" value="1"/>
</dbReference>
<dbReference type="Pfam" id="PF00656">
    <property type="entry name" value="Peptidase_C14"/>
    <property type="match status" value="1"/>
</dbReference>
<keyword evidence="4" id="KW-1185">Reference proteome</keyword>
<feature type="region of interest" description="Disordered" evidence="1">
    <location>
        <begin position="332"/>
        <end position="448"/>
    </location>
</feature>
<dbReference type="SUPFAM" id="SSF52129">
    <property type="entry name" value="Caspase-like"/>
    <property type="match status" value="1"/>
</dbReference>
<dbReference type="KEGG" id="brs:S23_62600"/>